<sequence>MQNRFLLVCLFAIALLVFEAPISTLSITLVAIVLRRVSRSLLIQELLILDFAWFLLLNNIAIASRAL</sequence>
<gene>
    <name evidence="2" type="ORF">FEV09_02925</name>
</gene>
<proteinExistence type="predicted"/>
<keyword evidence="3" id="KW-1185">Reference proteome</keyword>
<keyword evidence="1" id="KW-0472">Membrane</keyword>
<reference evidence="2" key="1">
    <citation type="submission" date="2019-05" db="EMBL/GenBank/DDBJ databases">
        <title>Whole genome sequencing of Pseudanabaena catenata USMAC16.</title>
        <authorList>
            <person name="Khan Z."/>
            <person name="Omar W.M."/>
            <person name="Convey P."/>
            <person name="Merican F."/>
            <person name="Najimudin N."/>
        </authorList>
    </citation>
    <scope>NUCLEOTIDE SEQUENCE</scope>
    <source>
        <strain evidence="2">USMAC16</strain>
    </source>
</reference>
<organism evidence="2 3">
    <name type="scientific">Pseudanabaena catenata USMAC16</name>
    <dbReference type="NCBI Taxonomy" id="1855837"/>
    <lineage>
        <taxon>Bacteria</taxon>
        <taxon>Bacillati</taxon>
        <taxon>Cyanobacteriota</taxon>
        <taxon>Cyanophyceae</taxon>
        <taxon>Pseudanabaenales</taxon>
        <taxon>Pseudanabaenaceae</taxon>
        <taxon>Pseudanabaena</taxon>
    </lineage>
</organism>
<name>A0A9X4M4J6_9CYAN</name>
<dbReference type="Proteomes" id="UP001152872">
    <property type="component" value="Unassembled WGS sequence"/>
</dbReference>
<keyword evidence="1" id="KW-0812">Transmembrane</keyword>
<protein>
    <submittedName>
        <fullName evidence="2">Uncharacterized protein</fullName>
    </submittedName>
</protein>
<accession>A0A9X4M4J6</accession>
<dbReference type="RefSeq" id="WP_158467606.1">
    <property type="nucleotide sequence ID" value="NZ_VBTY01000013.1"/>
</dbReference>
<dbReference type="AlphaFoldDB" id="A0A9X4M4J6"/>
<evidence type="ECO:0000256" key="1">
    <source>
        <dbReference type="SAM" id="Phobius"/>
    </source>
</evidence>
<keyword evidence="1" id="KW-1133">Transmembrane helix</keyword>
<dbReference type="EMBL" id="VBTY01000013">
    <property type="protein sequence ID" value="MDG3493502.1"/>
    <property type="molecule type" value="Genomic_DNA"/>
</dbReference>
<evidence type="ECO:0000313" key="2">
    <source>
        <dbReference type="EMBL" id="MDG3493502.1"/>
    </source>
</evidence>
<evidence type="ECO:0000313" key="3">
    <source>
        <dbReference type="Proteomes" id="UP001152872"/>
    </source>
</evidence>
<comment type="caution">
    <text evidence="2">The sequence shown here is derived from an EMBL/GenBank/DDBJ whole genome shotgun (WGS) entry which is preliminary data.</text>
</comment>
<feature type="transmembrane region" description="Helical" evidence="1">
    <location>
        <begin position="42"/>
        <end position="62"/>
    </location>
</feature>